<evidence type="ECO:0000313" key="2">
    <source>
        <dbReference type="EMBL" id="JAH41461.1"/>
    </source>
</evidence>
<accession>A0A0E9SJI0</accession>
<dbReference type="AlphaFoldDB" id="A0A0E9SJI0"/>
<proteinExistence type="predicted"/>
<reference evidence="2" key="1">
    <citation type="submission" date="2014-11" db="EMBL/GenBank/DDBJ databases">
        <authorList>
            <person name="Amaro Gonzalez C."/>
        </authorList>
    </citation>
    <scope>NUCLEOTIDE SEQUENCE</scope>
</reference>
<organism evidence="2">
    <name type="scientific">Anguilla anguilla</name>
    <name type="common">European freshwater eel</name>
    <name type="synonym">Muraena anguilla</name>
    <dbReference type="NCBI Taxonomy" id="7936"/>
    <lineage>
        <taxon>Eukaryota</taxon>
        <taxon>Metazoa</taxon>
        <taxon>Chordata</taxon>
        <taxon>Craniata</taxon>
        <taxon>Vertebrata</taxon>
        <taxon>Euteleostomi</taxon>
        <taxon>Actinopterygii</taxon>
        <taxon>Neopterygii</taxon>
        <taxon>Teleostei</taxon>
        <taxon>Anguilliformes</taxon>
        <taxon>Anguillidae</taxon>
        <taxon>Anguilla</taxon>
    </lineage>
</organism>
<sequence>MSLLPPKHRPPILAPVRPNQGLPRDLQTISAH</sequence>
<protein>
    <submittedName>
        <fullName evidence="2">Uncharacterized protein</fullName>
    </submittedName>
</protein>
<feature type="compositionally biased region" description="Basic residues" evidence="1">
    <location>
        <begin position="1"/>
        <end position="10"/>
    </location>
</feature>
<feature type="region of interest" description="Disordered" evidence="1">
    <location>
        <begin position="1"/>
        <end position="32"/>
    </location>
</feature>
<evidence type="ECO:0000256" key="1">
    <source>
        <dbReference type="SAM" id="MobiDB-lite"/>
    </source>
</evidence>
<reference evidence="2" key="2">
    <citation type="journal article" date="2015" name="Fish Shellfish Immunol.">
        <title>Early steps in the European eel (Anguilla anguilla)-Vibrio vulnificus interaction in the gills: Role of the RtxA13 toxin.</title>
        <authorList>
            <person name="Callol A."/>
            <person name="Pajuelo D."/>
            <person name="Ebbesson L."/>
            <person name="Teles M."/>
            <person name="MacKenzie S."/>
            <person name="Amaro C."/>
        </authorList>
    </citation>
    <scope>NUCLEOTIDE SEQUENCE</scope>
</reference>
<name>A0A0E9SJI0_ANGAN</name>
<dbReference type="EMBL" id="GBXM01067116">
    <property type="protein sequence ID" value="JAH41461.1"/>
    <property type="molecule type" value="Transcribed_RNA"/>
</dbReference>